<proteinExistence type="predicted"/>
<sequence length="333" mass="36082">MEGLFEKLNLKKKAASFFSGSLRFLKGPLGRAWTVFLIFVVLLISIAGFLPKNTTISQSAMVALTSSGSEKLVMKPLTPPQDPAFQKYAQPTAVADGAAVAALIITNLGLDPKLLDQAKSSFPKEVTFALNPGSPNLSQLIKDLRADGREVILMVPMEPLDYPQSDPGPNLLLTSINPEDNLGRLRETLKTADGIVGVTNFMGEAFVRSIEHVRPILSLLKEGGYLVMDTTLSEKSEIPPLSTELGMQNLLVKSQSFEDLTDSKFRAAALSNVERLAKRDMSVIAYAPAFPKDVETLSDWSKGLKEKGITLVPLTFAAHYTATPVKDTAAPLH</sequence>
<dbReference type="Proteomes" id="UP001330434">
    <property type="component" value="Chromosome"/>
</dbReference>
<dbReference type="EMBL" id="CP133270">
    <property type="protein sequence ID" value="WVX65871.1"/>
    <property type="molecule type" value="Genomic_DNA"/>
</dbReference>
<dbReference type="Gene3D" id="3.20.20.370">
    <property type="entry name" value="Glycoside hydrolase/deacetylase"/>
    <property type="match status" value="1"/>
</dbReference>
<feature type="transmembrane region" description="Helical" evidence="1">
    <location>
        <begin position="32"/>
        <end position="51"/>
    </location>
</feature>
<keyword evidence="1" id="KW-1133">Transmembrane helix</keyword>
<dbReference type="PANTHER" id="PTHR30105:SF2">
    <property type="entry name" value="DIVERGENT POLYSACCHARIDE DEACETYLASE SUPERFAMILY"/>
    <property type="match status" value="1"/>
</dbReference>
<protein>
    <submittedName>
        <fullName evidence="2">Divergent polysaccharide deacetylase family protein</fullName>
    </submittedName>
</protein>
<evidence type="ECO:0000313" key="2">
    <source>
        <dbReference type="EMBL" id="WVX65871.1"/>
    </source>
</evidence>
<keyword evidence="1" id="KW-0472">Membrane</keyword>
<keyword evidence="1" id="KW-0812">Transmembrane</keyword>
<dbReference type="RefSeq" id="WP_331256440.1">
    <property type="nucleotide sequence ID" value="NZ_CP133270.1"/>
</dbReference>
<dbReference type="Pfam" id="PF04748">
    <property type="entry name" value="Polysacc_deac_2"/>
    <property type="match status" value="1"/>
</dbReference>
<dbReference type="CDD" id="cd10936">
    <property type="entry name" value="CE4_DAC2"/>
    <property type="match status" value="1"/>
</dbReference>
<evidence type="ECO:0000313" key="3">
    <source>
        <dbReference type="Proteomes" id="UP001330434"/>
    </source>
</evidence>
<keyword evidence="3" id="KW-1185">Reference proteome</keyword>
<accession>A0ABZ2C009</accession>
<dbReference type="InterPro" id="IPR006837">
    <property type="entry name" value="Divergent_DAC"/>
</dbReference>
<name>A0ABZ2C009_9PROT</name>
<reference evidence="2 3" key="1">
    <citation type="journal article" date="2024" name="Environ. Microbiol.">
        <title>Novel evolutionary insights on the interactions of the Holosporales (Alphaproteobacteria) with eukaryotic hosts from comparative genomics.</title>
        <authorList>
            <person name="Giovannini M."/>
            <person name="Petroni G."/>
            <person name="Castelli M."/>
        </authorList>
    </citation>
    <scope>NUCLEOTIDE SEQUENCE [LARGE SCALE GENOMIC DNA]</scope>
    <source>
        <strain evidence="2 3">US_Bl 15I1</strain>
    </source>
</reference>
<evidence type="ECO:0000256" key="1">
    <source>
        <dbReference type="SAM" id="Phobius"/>
    </source>
</evidence>
<dbReference type="InterPro" id="IPR011330">
    <property type="entry name" value="Glyco_hydro/deAcase_b/a-brl"/>
</dbReference>
<gene>
    <name evidence="2" type="ORF">Bealeia1_00037</name>
</gene>
<dbReference type="PANTHER" id="PTHR30105">
    <property type="entry name" value="UNCHARACTERIZED YIBQ-RELATED"/>
    <property type="match status" value="1"/>
</dbReference>
<organism evidence="2 3">
    <name type="scientific">Candidatus Bealeia paramacronuclearis</name>
    <dbReference type="NCBI Taxonomy" id="1921001"/>
    <lineage>
        <taxon>Bacteria</taxon>
        <taxon>Pseudomonadati</taxon>
        <taxon>Pseudomonadota</taxon>
        <taxon>Alphaproteobacteria</taxon>
        <taxon>Holosporales</taxon>
        <taxon>Holosporaceae</taxon>
        <taxon>Candidatus Bealeia</taxon>
    </lineage>
</organism>
<dbReference type="SUPFAM" id="SSF88713">
    <property type="entry name" value="Glycoside hydrolase/deacetylase"/>
    <property type="match status" value="1"/>
</dbReference>